<comment type="subcellular location">
    <subcellularLocation>
        <location evidence="1">Endomembrane system</location>
        <topology evidence="1">Multi-pass membrane protein</topology>
    </subcellularLocation>
    <subcellularLocation>
        <location evidence="6">Membrane</location>
        <topology evidence="6">Multi-pass membrane protein</topology>
    </subcellularLocation>
</comment>
<feature type="transmembrane region" description="Helical" evidence="7">
    <location>
        <begin position="240"/>
        <end position="262"/>
    </location>
</feature>
<protein>
    <submittedName>
        <fullName evidence="9">NADH-quinone oxidoreductase subunit M</fullName>
        <ecNumber evidence="9">1.6.5.-</ecNumber>
    </submittedName>
</protein>
<feature type="transmembrane region" description="Helical" evidence="7">
    <location>
        <begin position="274"/>
        <end position="293"/>
    </location>
</feature>
<dbReference type="GO" id="GO:0042773">
    <property type="term" value="P:ATP synthesis coupled electron transport"/>
    <property type="evidence" value="ECO:0007669"/>
    <property type="project" value="InterPro"/>
</dbReference>
<dbReference type="GO" id="GO:0048039">
    <property type="term" value="F:ubiquinone binding"/>
    <property type="evidence" value="ECO:0007669"/>
    <property type="project" value="TreeGrafter"/>
</dbReference>
<organism evidence="9 10">
    <name type="scientific">Rubrobacter marinus</name>
    <dbReference type="NCBI Taxonomy" id="2653852"/>
    <lineage>
        <taxon>Bacteria</taxon>
        <taxon>Bacillati</taxon>
        <taxon>Actinomycetota</taxon>
        <taxon>Rubrobacteria</taxon>
        <taxon>Rubrobacterales</taxon>
        <taxon>Rubrobacteraceae</taxon>
        <taxon>Rubrobacter</taxon>
    </lineage>
</organism>
<evidence type="ECO:0000313" key="10">
    <source>
        <dbReference type="Proteomes" id="UP000502706"/>
    </source>
</evidence>
<dbReference type="EMBL" id="CP045122">
    <property type="protein sequence ID" value="QIN81005.1"/>
    <property type="molecule type" value="Genomic_DNA"/>
</dbReference>
<feature type="transmembrane region" description="Helical" evidence="7">
    <location>
        <begin position="72"/>
        <end position="98"/>
    </location>
</feature>
<comment type="similarity">
    <text evidence="2">Belongs to the complex I subunit 4 family.</text>
</comment>
<feature type="transmembrane region" description="Helical" evidence="7">
    <location>
        <begin position="300"/>
        <end position="323"/>
    </location>
</feature>
<dbReference type="RefSeq" id="WP_166398718.1">
    <property type="nucleotide sequence ID" value="NZ_CP045122.1"/>
</dbReference>
<keyword evidence="5 7" id="KW-0472">Membrane</keyword>
<feature type="transmembrane region" description="Helical" evidence="7">
    <location>
        <begin position="416"/>
        <end position="438"/>
    </location>
</feature>
<name>A0A6G8Q3I0_9ACTN</name>
<keyword evidence="9" id="KW-0614">Plasmid</keyword>
<dbReference type="Proteomes" id="UP000502706">
    <property type="component" value="Plasmid unnamed1"/>
</dbReference>
<dbReference type="GO" id="GO:0003954">
    <property type="term" value="F:NADH dehydrogenase activity"/>
    <property type="evidence" value="ECO:0007669"/>
    <property type="project" value="TreeGrafter"/>
</dbReference>
<evidence type="ECO:0000256" key="3">
    <source>
        <dbReference type="ARBA" id="ARBA00022692"/>
    </source>
</evidence>
<dbReference type="NCBIfam" id="TIGR01972">
    <property type="entry name" value="NDH_I_M"/>
    <property type="match status" value="1"/>
</dbReference>
<keyword evidence="3 6" id="KW-0812">Transmembrane</keyword>
<geneLocation type="plasmid" evidence="9 10">
    <name>unnamed1</name>
</geneLocation>
<feature type="transmembrane region" description="Helical" evidence="7">
    <location>
        <begin position="134"/>
        <end position="153"/>
    </location>
</feature>
<accession>A0A6G8Q3I0</accession>
<dbReference type="GO" id="GO:0015990">
    <property type="term" value="P:electron transport coupled proton transport"/>
    <property type="evidence" value="ECO:0007669"/>
    <property type="project" value="TreeGrafter"/>
</dbReference>
<dbReference type="InterPro" id="IPR003918">
    <property type="entry name" value="NADH_UbQ_OxRdtase"/>
</dbReference>
<evidence type="ECO:0000256" key="4">
    <source>
        <dbReference type="ARBA" id="ARBA00022989"/>
    </source>
</evidence>
<dbReference type="GO" id="GO:0008137">
    <property type="term" value="F:NADH dehydrogenase (ubiquinone) activity"/>
    <property type="evidence" value="ECO:0007669"/>
    <property type="project" value="InterPro"/>
</dbReference>
<dbReference type="Pfam" id="PF00361">
    <property type="entry name" value="Proton_antipo_M"/>
    <property type="match status" value="1"/>
</dbReference>
<feature type="domain" description="NADH:quinone oxidoreductase/Mrp antiporter transmembrane" evidence="8">
    <location>
        <begin position="128"/>
        <end position="421"/>
    </location>
</feature>
<keyword evidence="9" id="KW-0560">Oxidoreductase</keyword>
<feature type="transmembrane region" description="Helical" evidence="7">
    <location>
        <begin position="459"/>
        <end position="480"/>
    </location>
</feature>
<dbReference type="GO" id="GO:0012505">
    <property type="term" value="C:endomembrane system"/>
    <property type="evidence" value="ECO:0007669"/>
    <property type="project" value="UniProtKB-SubCell"/>
</dbReference>
<feature type="transmembrane region" description="Helical" evidence="7">
    <location>
        <begin position="110"/>
        <end position="128"/>
    </location>
</feature>
<evidence type="ECO:0000256" key="5">
    <source>
        <dbReference type="ARBA" id="ARBA00023136"/>
    </source>
</evidence>
<keyword evidence="10" id="KW-1185">Reference proteome</keyword>
<evidence type="ECO:0000256" key="2">
    <source>
        <dbReference type="ARBA" id="ARBA00009025"/>
    </source>
</evidence>
<feature type="transmembrane region" description="Helical" evidence="7">
    <location>
        <begin position="160"/>
        <end position="181"/>
    </location>
</feature>
<dbReference type="AlphaFoldDB" id="A0A6G8Q3I0"/>
<feature type="transmembrane region" description="Helical" evidence="7">
    <location>
        <begin position="377"/>
        <end position="396"/>
    </location>
</feature>
<feature type="transmembrane region" description="Helical" evidence="7">
    <location>
        <begin position="335"/>
        <end position="356"/>
    </location>
</feature>
<proteinExistence type="inferred from homology"/>
<sequence length="490" mass="51816">MFPVVSVTLFLPLLGALVLVFLPGLSARAAHLVGLVAAGLTLVASGVVWARGALGGGFSQVEEVPWIPSLGVAYRVGVDGISLPLVLLTTVLFFVALVFSLEITERARSYVALFLLLETASIGVFVALDAIVFYVFFEVTLVGMYFIIADWGYEGRQRAALTFFIYTLLGSLPLLLAILGLYLASQPNTFDMREYIADPPLTGLAAMLALVAMLVTFFVKTPVFPVHTWLPLAHTEAPTAGSVILAGVLLKMGTYGLVRFALQMTPDAFRAAAPYVAILAVFSALYGAFVALAQTDLKRLVAYTSVNHMGYVVLGVAVAAATTDASVAALALDGAVLQMVSHGVVTGVLFLLVGALQDRAHTREMGAFGGLLRAAPVLGWGFILAAFASLGLPALAHFPAEFQIFLGTLRVYPAGVLVVLGIVVTAGLYLRAIVTVFLGELPERWKGTKDLDARELLSIGPLLALTVLIGVAPFLVLGVVHETTRAMGLL</sequence>
<dbReference type="EC" id="1.6.5.-" evidence="9"/>
<evidence type="ECO:0000313" key="9">
    <source>
        <dbReference type="EMBL" id="QIN81005.1"/>
    </source>
</evidence>
<evidence type="ECO:0000256" key="7">
    <source>
        <dbReference type="SAM" id="Phobius"/>
    </source>
</evidence>
<evidence type="ECO:0000256" key="6">
    <source>
        <dbReference type="RuleBase" id="RU000320"/>
    </source>
</evidence>
<dbReference type="KEGG" id="rmar:GBA65_21395"/>
<keyword evidence="4 7" id="KW-1133">Transmembrane helix</keyword>
<dbReference type="InterPro" id="IPR010227">
    <property type="entry name" value="NADH_Q_OxRdtase_chainM/4"/>
</dbReference>
<evidence type="ECO:0000259" key="8">
    <source>
        <dbReference type="Pfam" id="PF00361"/>
    </source>
</evidence>
<dbReference type="PANTHER" id="PTHR43507:SF1">
    <property type="entry name" value="NADH-UBIQUINONE OXIDOREDUCTASE CHAIN 4"/>
    <property type="match status" value="1"/>
</dbReference>
<evidence type="ECO:0000256" key="1">
    <source>
        <dbReference type="ARBA" id="ARBA00004127"/>
    </source>
</evidence>
<dbReference type="GO" id="GO:0016020">
    <property type="term" value="C:membrane"/>
    <property type="evidence" value="ECO:0007669"/>
    <property type="project" value="UniProtKB-SubCell"/>
</dbReference>
<gene>
    <name evidence="9" type="ORF">GBA65_21395</name>
</gene>
<feature type="transmembrane region" description="Helical" evidence="7">
    <location>
        <begin position="201"/>
        <end position="219"/>
    </location>
</feature>
<dbReference type="InterPro" id="IPR001750">
    <property type="entry name" value="ND/Mrp_TM"/>
</dbReference>
<dbReference type="PANTHER" id="PTHR43507">
    <property type="entry name" value="NADH-UBIQUINONE OXIDOREDUCTASE CHAIN 4"/>
    <property type="match status" value="1"/>
</dbReference>
<reference evidence="9 10" key="1">
    <citation type="submission" date="2019-10" db="EMBL/GenBank/DDBJ databases">
        <title>Rubrobacter sp nov SCSIO 52915 isolated from a deep-sea sediment in the South China Sea.</title>
        <authorList>
            <person name="Chen R.W."/>
        </authorList>
    </citation>
    <scope>NUCLEOTIDE SEQUENCE [LARGE SCALE GENOMIC DNA]</scope>
    <source>
        <strain evidence="9 10">SCSIO 52915</strain>
        <plasmid evidence="9 10">unnamed1</plasmid>
    </source>
</reference>
<feature type="transmembrane region" description="Helical" evidence="7">
    <location>
        <begin position="6"/>
        <end position="25"/>
    </location>
</feature>
<feature type="transmembrane region" description="Helical" evidence="7">
    <location>
        <begin position="32"/>
        <end position="52"/>
    </location>
</feature>
<dbReference type="PRINTS" id="PR01437">
    <property type="entry name" value="NUOXDRDTASE4"/>
</dbReference>